<evidence type="ECO:0000313" key="12">
    <source>
        <dbReference type="EMBL" id="MVX57452.1"/>
    </source>
</evidence>
<dbReference type="PRINTS" id="PR00368">
    <property type="entry name" value="FADPNR"/>
</dbReference>
<dbReference type="InterPro" id="IPR054585">
    <property type="entry name" value="NDH2-like_C"/>
</dbReference>
<gene>
    <name evidence="12" type="ORF">E5987_09625</name>
</gene>
<comment type="caution">
    <text evidence="12">The sequence shown here is derived from an EMBL/GenBank/DDBJ whole genome shotgun (WGS) entry which is preliminary data.</text>
</comment>
<evidence type="ECO:0000256" key="7">
    <source>
        <dbReference type="ARBA" id="ARBA00023027"/>
    </source>
</evidence>
<evidence type="ECO:0000256" key="6">
    <source>
        <dbReference type="ARBA" id="ARBA00023002"/>
    </source>
</evidence>
<dbReference type="EMBL" id="WSRP01000031">
    <property type="protein sequence ID" value="MVX57452.1"/>
    <property type="molecule type" value="Genomic_DNA"/>
</dbReference>
<comment type="catalytic activity">
    <reaction evidence="8">
        <text>a quinone + NADH + H(+) = a quinol + NAD(+)</text>
        <dbReference type="Rhea" id="RHEA:46160"/>
        <dbReference type="ChEBI" id="CHEBI:15378"/>
        <dbReference type="ChEBI" id="CHEBI:24646"/>
        <dbReference type="ChEBI" id="CHEBI:57540"/>
        <dbReference type="ChEBI" id="CHEBI:57945"/>
        <dbReference type="ChEBI" id="CHEBI:132124"/>
        <dbReference type="EC" id="1.6.5.9"/>
    </reaction>
</comment>
<keyword evidence="7" id="KW-0520">NAD</keyword>
<evidence type="ECO:0000313" key="13">
    <source>
        <dbReference type="Proteomes" id="UP000472580"/>
    </source>
</evidence>
<keyword evidence="9" id="KW-0812">Transmembrane</keyword>
<accession>A0A6L6YKJ0</accession>
<keyword evidence="4" id="KW-0274">FAD</keyword>
<dbReference type="Proteomes" id="UP000472580">
    <property type="component" value="Unassembled WGS sequence"/>
</dbReference>
<dbReference type="Gene3D" id="3.50.50.100">
    <property type="match status" value="1"/>
</dbReference>
<feature type="domain" description="FAD/NAD(P)-binding" evidence="10">
    <location>
        <begin position="15"/>
        <end position="332"/>
    </location>
</feature>
<keyword evidence="3" id="KW-0285">Flavoprotein</keyword>
<keyword evidence="6" id="KW-0560">Oxidoreductase</keyword>
<protein>
    <recommendedName>
        <fullName evidence="2">NADH:ubiquinone reductase (non-electrogenic)</fullName>
        <ecNumber evidence="2">1.6.5.9</ecNumber>
    </recommendedName>
</protein>
<evidence type="ECO:0000256" key="5">
    <source>
        <dbReference type="ARBA" id="ARBA00022946"/>
    </source>
</evidence>
<evidence type="ECO:0000256" key="2">
    <source>
        <dbReference type="ARBA" id="ARBA00012637"/>
    </source>
</evidence>
<evidence type="ECO:0000256" key="1">
    <source>
        <dbReference type="ARBA" id="ARBA00005272"/>
    </source>
</evidence>
<dbReference type="RefSeq" id="WP_160335875.1">
    <property type="nucleotide sequence ID" value="NZ_WSRP01000031.1"/>
</dbReference>
<name>A0A6L6YKJ0_9BURK</name>
<dbReference type="PANTHER" id="PTHR43706:SF47">
    <property type="entry name" value="EXTERNAL NADH-UBIQUINONE OXIDOREDUCTASE 1, MITOCHONDRIAL-RELATED"/>
    <property type="match status" value="1"/>
</dbReference>
<dbReference type="PANTHER" id="PTHR43706">
    <property type="entry name" value="NADH DEHYDROGENASE"/>
    <property type="match status" value="1"/>
</dbReference>
<evidence type="ECO:0000256" key="3">
    <source>
        <dbReference type="ARBA" id="ARBA00022630"/>
    </source>
</evidence>
<evidence type="ECO:0000256" key="8">
    <source>
        <dbReference type="ARBA" id="ARBA00047599"/>
    </source>
</evidence>
<keyword evidence="13" id="KW-1185">Reference proteome</keyword>
<dbReference type="PRINTS" id="PR00411">
    <property type="entry name" value="PNDRDTASEI"/>
</dbReference>
<dbReference type="OrthoDB" id="9781621at2"/>
<sequence>MDRLMDIPSSAELKRVVVVGGGFAGLNFCKRLKDERFQIVLLDKTNHHNFQPLLYQVATAGVEPSSISFPFRSLFAGRKNFHIRMCEVLETDAETQEVKTSIGRLHYDYLVIATGCDTNYFGNKALEENTMALKTTAEALYNRNHILESFERAVDTDDMQEREKLLTFVVVGGGATGVELAGALAEMRRFVLRKDYPDLDVDKMRIILVDGKDRLLYSFKPKSSREAEEYLRYRGVELKQKTRVLGYENEVLRLSNEEIPTANVFWTAGVIANSMGGFSSDMYGHGNRLIVDEFNRVGGYKNVFALGDTALMKQKDWPDGHPQVAQPAMQQADNCADNILAMENGEALKPFKYHDRGSMATIGRNHAVVETKGLVFGGFLGWLVWLVIHLMNIVGFKNRLLIFIDWVWSYFTHNSNLRIVVRPLIKGDRLYRLMKAQEQIREQKHKKTDNS</sequence>
<keyword evidence="9" id="KW-1133">Transmembrane helix</keyword>
<dbReference type="InterPro" id="IPR036188">
    <property type="entry name" value="FAD/NAD-bd_sf"/>
</dbReference>
<organism evidence="12 13">
    <name type="scientific">Parasutterella muris</name>
    <dbReference type="NCBI Taxonomy" id="2565572"/>
    <lineage>
        <taxon>Bacteria</taxon>
        <taxon>Pseudomonadati</taxon>
        <taxon>Pseudomonadota</taxon>
        <taxon>Betaproteobacteria</taxon>
        <taxon>Burkholderiales</taxon>
        <taxon>Sutterellaceae</taxon>
        <taxon>Parasutterella</taxon>
    </lineage>
</organism>
<feature type="transmembrane region" description="Helical" evidence="9">
    <location>
        <begin position="374"/>
        <end position="394"/>
    </location>
</feature>
<evidence type="ECO:0000259" key="11">
    <source>
        <dbReference type="Pfam" id="PF22366"/>
    </source>
</evidence>
<evidence type="ECO:0000256" key="9">
    <source>
        <dbReference type="SAM" id="Phobius"/>
    </source>
</evidence>
<feature type="domain" description="External alternative NADH-ubiquinone oxidoreductase-like C-terminal" evidence="11">
    <location>
        <begin position="356"/>
        <end position="411"/>
    </location>
</feature>
<evidence type="ECO:0000256" key="4">
    <source>
        <dbReference type="ARBA" id="ARBA00022827"/>
    </source>
</evidence>
<dbReference type="InterPro" id="IPR045024">
    <property type="entry name" value="NDH-2"/>
</dbReference>
<dbReference type="Pfam" id="PF22366">
    <property type="entry name" value="NDH2_C"/>
    <property type="match status" value="1"/>
</dbReference>
<keyword evidence="5" id="KW-0809">Transit peptide</keyword>
<dbReference type="GO" id="GO:0050136">
    <property type="term" value="F:NADH dehydrogenase (quinone) (non-electrogenic) activity"/>
    <property type="evidence" value="ECO:0007669"/>
    <property type="project" value="UniProtKB-EC"/>
</dbReference>
<dbReference type="InterPro" id="IPR023753">
    <property type="entry name" value="FAD/NAD-binding_dom"/>
</dbReference>
<dbReference type="AlphaFoldDB" id="A0A6L6YKJ0"/>
<evidence type="ECO:0000259" key="10">
    <source>
        <dbReference type="Pfam" id="PF07992"/>
    </source>
</evidence>
<dbReference type="Pfam" id="PF07992">
    <property type="entry name" value="Pyr_redox_2"/>
    <property type="match status" value="1"/>
</dbReference>
<comment type="similarity">
    <text evidence="1">Belongs to the NADH dehydrogenase family.</text>
</comment>
<reference evidence="12 13" key="1">
    <citation type="submission" date="2019-12" db="EMBL/GenBank/DDBJ databases">
        <title>Microbes associate with the intestines of laboratory mice.</title>
        <authorList>
            <person name="Navarre W."/>
            <person name="Wong E."/>
        </authorList>
    </citation>
    <scope>NUCLEOTIDE SEQUENCE [LARGE SCALE GENOMIC DNA]</scope>
    <source>
        <strain evidence="12 13">NM82_D38</strain>
    </source>
</reference>
<dbReference type="SUPFAM" id="SSF51905">
    <property type="entry name" value="FAD/NAD(P)-binding domain"/>
    <property type="match status" value="2"/>
</dbReference>
<dbReference type="EC" id="1.6.5.9" evidence="2"/>
<proteinExistence type="inferred from homology"/>
<keyword evidence="9" id="KW-0472">Membrane</keyword>